<dbReference type="HOGENOM" id="CLU_018354_4_4_1"/>
<dbReference type="AlphaFoldDB" id="S3DA82"/>
<dbReference type="STRING" id="1262450.S3DA82"/>
<dbReference type="OMA" id="WCFPCVG"/>
<feature type="domain" description="FAD-binding PCMH-type" evidence="4">
    <location>
        <begin position="129"/>
        <end position="313"/>
    </location>
</feature>
<dbReference type="EMBL" id="KE148146">
    <property type="protein sequence ID" value="EPE10440.1"/>
    <property type="molecule type" value="Genomic_DNA"/>
</dbReference>
<dbReference type="Gene3D" id="3.30.465.10">
    <property type="match status" value="2"/>
</dbReference>
<keyword evidence="3" id="KW-0732">Signal</keyword>
<organism evidence="5 6">
    <name type="scientific">Ophiostoma piceae (strain UAMH 11346)</name>
    <name type="common">Sap stain fungus</name>
    <dbReference type="NCBI Taxonomy" id="1262450"/>
    <lineage>
        <taxon>Eukaryota</taxon>
        <taxon>Fungi</taxon>
        <taxon>Dikarya</taxon>
        <taxon>Ascomycota</taxon>
        <taxon>Pezizomycotina</taxon>
        <taxon>Sordariomycetes</taxon>
        <taxon>Sordariomycetidae</taxon>
        <taxon>Ophiostomatales</taxon>
        <taxon>Ophiostomataceae</taxon>
        <taxon>Ophiostoma</taxon>
    </lineage>
</organism>
<dbReference type="OrthoDB" id="9983560at2759"/>
<evidence type="ECO:0000256" key="1">
    <source>
        <dbReference type="ARBA" id="ARBA00005466"/>
    </source>
</evidence>
<name>S3DA82_OPHP1</name>
<dbReference type="Proteomes" id="UP000016923">
    <property type="component" value="Unassembled WGS sequence"/>
</dbReference>
<dbReference type="InterPro" id="IPR012951">
    <property type="entry name" value="BBE"/>
</dbReference>
<feature type="chain" id="PRO_5004508251" evidence="3">
    <location>
        <begin position="27"/>
        <end position="599"/>
    </location>
</feature>
<feature type="signal peptide" evidence="3">
    <location>
        <begin position="1"/>
        <end position="26"/>
    </location>
</feature>
<dbReference type="Pfam" id="PF08031">
    <property type="entry name" value="BBE"/>
    <property type="match status" value="1"/>
</dbReference>
<dbReference type="PANTHER" id="PTHR13878">
    <property type="entry name" value="GULONOLACTONE OXIDASE"/>
    <property type="match status" value="1"/>
</dbReference>
<proteinExistence type="inferred from homology"/>
<comment type="similarity">
    <text evidence="1">Belongs to the oxygen-dependent FAD-linked oxidoreductase family.</text>
</comment>
<dbReference type="InterPro" id="IPR016169">
    <property type="entry name" value="FAD-bd_PCMH_sub2"/>
</dbReference>
<dbReference type="eggNOG" id="ENOG502S43K">
    <property type="taxonomic scope" value="Eukaryota"/>
</dbReference>
<gene>
    <name evidence="5" type="ORF">F503_05535</name>
</gene>
<dbReference type="InterPro" id="IPR036318">
    <property type="entry name" value="FAD-bd_PCMH-like_sf"/>
</dbReference>
<evidence type="ECO:0000256" key="3">
    <source>
        <dbReference type="SAM" id="SignalP"/>
    </source>
</evidence>
<evidence type="ECO:0000259" key="4">
    <source>
        <dbReference type="PROSITE" id="PS51387"/>
    </source>
</evidence>
<dbReference type="PROSITE" id="PS51387">
    <property type="entry name" value="FAD_PCMH"/>
    <property type="match status" value="1"/>
</dbReference>
<dbReference type="InterPro" id="IPR050432">
    <property type="entry name" value="FAD-linked_Oxidoreductases_BP"/>
</dbReference>
<evidence type="ECO:0000313" key="6">
    <source>
        <dbReference type="Proteomes" id="UP000016923"/>
    </source>
</evidence>
<dbReference type="InterPro" id="IPR006094">
    <property type="entry name" value="Oxid_FAD_bind_N"/>
</dbReference>
<dbReference type="SUPFAM" id="SSF56176">
    <property type="entry name" value="FAD-binding/transporter-associated domain-like"/>
    <property type="match status" value="1"/>
</dbReference>
<accession>S3DA82</accession>
<dbReference type="GO" id="GO:0071949">
    <property type="term" value="F:FAD binding"/>
    <property type="evidence" value="ECO:0007669"/>
    <property type="project" value="InterPro"/>
</dbReference>
<protein>
    <submittedName>
        <fullName evidence="5">Fad binding domain-containing protein</fullName>
    </submittedName>
</protein>
<keyword evidence="2" id="KW-0560">Oxidoreductase</keyword>
<dbReference type="GO" id="GO:0016491">
    <property type="term" value="F:oxidoreductase activity"/>
    <property type="evidence" value="ECO:0007669"/>
    <property type="project" value="UniProtKB-KW"/>
</dbReference>
<sequence>MVSYLLQETMLLFTLVPIFLCSVASAASLHPCRRDINESTPACRAIPGSASWPSPDLWESLNKTVGGRLLMPAPPGAVCHPGNPAYSALGCAALYWSSEFTHSEDPVSVEWNNWTNDTCIPIPSLPCTGYGYPVYVINATTPQHVKAGVDFARANNVRLIVKNSGHDYVGRSVAPHALSIWVHHMKGTELHETSFSPAGCSYVTIPGPALTALAGIQMLEAYEFTGKSGHVVVGGNGRTVALGGYITGGGHSILAPQYGLAADQVLEMDIVSPQGEILTLNECQNTDLFWAMRGGGGSTFGVMTSVTMKIFPSPEIVGMTFWIAASADNANAFDMIAYVVSQFPHLADAGISGYPIIFNKVKNFIDGSDTVIKGIIGKIIITKTNDASILAGKMESIMNHVNATWPGSMFGHYNTTYYPNFQAWYAENYDGSPTGYDNIMASRLLDRAALTDDMLSLKTALAKFSAIGQATVYIVSGKAVHEAQPRGGGNAVLPAWRRAYVHATSSIAYPSNNDTDVAIADYFSGFLSAAIRELAPDTGAYVNEASKFESDWQQTFWGDHYERLLSIKRSVDPTDVFWCTPCVGSERWEEKAGGRLCRV</sequence>
<dbReference type="VEuPathDB" id="FungiDB:F503_05535"/>
<evidence type="ECO:0000256" key="2">
    <source>
        <dbReference type="ARBA" id="ARBA00023002"/>
    </source>
</evidence>
<keyword evidence="6" id="KW-1185">Reference proteome</keyword>
<reference evidence="5 6" key="1">
    <citation type="journal article" date="2013" name="BMC Genomics">
        <title>The genome and transcriptome of the pine saprophyte Ophiostoma piceae, and a comparison with the bark beetle-associated pine pathogen Grosmannia clavigera.</title>
        <authorList>
            <person name="Haridas S."/>
            <person name="Wang Y."/>
            <person name="Lim L."/>
            <person name="Massoumi Alamouti S."/>
            <person name="Jackman S."/>
            <person name="Docking R."/>
            <person name="Robertson G."/>
            <person name="Birol I."/>
            <person name="Bohlmann J."/>
            <person name="Breuil C."/>
        </authorList>
    </citation>
    <scope>NUCLEOTIDE SEQUENCE [LARGE SCALE GENOMIC DNA]</scope>
    <source>
        <strain evidence="5 6">UAMH 11346</strain>
    </source>
</reference>
<evidence type="ECO:0000313" key="5">
    <source>
        <dbReference type="EMBL" id="EPE10440.1"/>
    </source>
</evidence>
<dbReference type="Pfam" id="PF01565">
    <property type="entry name" value="FAD_binding_4"/>
    <property type="match status" value="1"/>
</dbReference>
<dbReference type="PANTHER" id="PTHR13878:SF91">
    <property type="entry name" value="FAD BINDING DOMAIN PROTEIN (AFU_ORTHOLOGUE AFUA_6G12070)-RELATED"/>
    <property type="match status" value="1"/>
</dbReference>
<dbReference type="InterPro" id="IPR016166">
    <property type="entry name" value="FAD-bd_PCMH"/>
</dbReference>